<evidence type="ECO:0000256" key="1">
    <source>
        <dbReference type="SAM" id="MobiDB-lite"/>
    </source>
</evidence>
<feature type="compositionally biased region" description="Pro residues" evidence="1">
    <location>
        <begin position="47"/>
        <end position="63"/>
    </location>
</feature>
<comment type="caution">
    <text evidence="2">The sequence shown here is derived from an EMBL/GenBank/DDBJ whole genome shotgun (WGS) entry which is preliminary data.</text>
</comment>
<evidence type="ECO:0000313" key="2">
    <source>
        <dbReference type="EMBL" id="KAF9069653.1"/>
    </source>
</evidence>
<feature type="compositionally biased region" description="Polar residues" evidence="1">
    <location>
        <begin position="740"/>
        <end position="764"/>
    </location>
</feature>
<feature type="compositionally biased region" description="Gly residues" evidence="1">
    <location>
        <begin position="420"/>
        <end position="432"/>
    </location>
</feature>
<organism evidence="2 3">
    <name type="scientific">Rhodocollybia butyracea</name>
    <dbReference type="NCBI Taxonomy" id="206335"/>
    <lineage>
        <taxon>Eukaryota</taxon>
        <taxon>Fungi</taxon>
        <taxon>Dikarya</taxon>
        <taxon>Basidiomycota</taxon>
        <taxon>Agaricomycotina</taxon>
        <taxon>Agaricomycetes</taxon>
        <taxon>Agaricomycetidae</taxon>
        <taxon>Agaricales</taxon>
        <taxon>Marasmiineae</taxon>
        <taxon>Omphalotaceae</taxon>
        <taxon>Rhodocollybia</taxon>
    </lineage>
</organism>
<feature type="compositionally biased region" description="Basic and acidic residues" evidence="1">
    <location>
        <begin position="98"/>
        <end position="115"/>
    </location>
</feature>
<feature type="region of interest" description="Disordered" evidence="1">
    <location>
        <begin position="1"/>
        <end position="196"/>
    </location>
</feature>
<feature type="compositionally biased region" description="Low complexity" evidence="1">
    <location>
        <begin position="382"/>
        <end position="391"/>
    </location>
</feature>
<reference evidence="2" key="1">
    <citation type="submission" date="2020-11" db="EMBL/GenBank/DDBJ databases">
        <authorList>
            <consortium name="DOE Joint Genome Institute"/>
            <person name="Ahrendt S."/>
            <person name="Riley R."/>
            <person name="Andreopoulos W."/>
            <person name="Labutti K."/>
            <person name="Pangilinan J."/>
            <person name="Ruiz-Duenas F.J."/>
            <person name="Barrasa J.M."/>
            <person name="Sanchez-Garcia M."/>
            <person name="Camarero S."/>
            <person name="Miyauchi S."/>
            <person name="Serrano A."/>
            <person name="Linde D."/>
            <person name="Babiker R."/>
            <person name="Drula E."/>
            <person name="Ayuso-Fernandez I."/>
            <person name="Pacheco R."/>
            <person name="Padilla G."/>
            <person name="Ferreira P."/>
            <person name="Barriuso J."/>
            <person name="Kellner H."/>
            <person name="Castanera R."/>
            <person name="Alfaro M."/>
            <person name="Ramirez L."/>
            <person name="Pisabarro A.G."/>
            <person name="Kuo A."/>
            <person name="Tritt A."/>
            <person name="Lipzen A."/>
            <person name="He G."/>
            <person name="Yan M."/>
            <person name="Ng V."/>
            <person name="Cullen D."/>
            <person name="Martin F."/>
            <person name="Rosso M.-N."/>
            <person name="Henrissat B."/>
            <person name="Hibbett D."/>
            <person name="Martinez A.T."/>
            <person name="Grigoriev I.V."/>
        </authorList>
    </citation>
    <scope>NUCLEOTIDE SEQUENCE</scope>
    <source>
        <strain evidence="2">AH 40177</strain>
    </source>
</reference>
<protein>
    <submittedName>
        <fullName evidence="2">Uncharacterized protein</fullName>
    </submittedName>
</protein>
<feature type="compositionally biased region" description="Polar residues" evidence="1">
    <location>
        <begin position="447"/>
        <end position="464"/>
    </location>
</feature>
<evidence type="ECO:0000313" key="3">
    <source>
        <dbReference type="Proteomes" id="UP000772434"/>
    </source>
</evidence>
<dbReference type="AlphaFoldDB" id="A0A9P5PTC5"/>
<feature type="compositionally biased region" description="Low complexity" evidence="1">
    <location>
        <begin position="64"/>
        <end position="74"/>
    </location>
</feature>
<feature type="compositionally biased region" description="Low complexity" evidence="1">
    <location>
        <begin position="465"/>
        <end position="505"/>
    </location>
</feature>
<feature type="compositionally biased region" description="Low complexity" evidence="1">
    <location>
        <begin position="406"/>
        <end position="419"/>
    </location>
</feature>
<dbReference type="EMBL" id="JADNRY010000048">
    <property type="protein sequence ID" value="KAF9069653.1"/>
    <property type="molecule type" value="Genomic_DNA"/>
</dbReference>
<feature type="compositionally biased region" description="Basic and acidic residues" evidence="1">
    <location>
        <begin position="690"/>
        <end position="710"/>
    </location>
</feature>
<dbReference type="OrthoDB" id="3269842at2759"/>
<proteinExistence type="predicted"/>
<feature type="compositionally biased region" description="Low complexity" evidence="1">
    <location>
        <begin position="781"/>
        <end position="804"/>
    </location>
</feature>
<feature type="compositionally biased region" description="Low complexity" evidence="1">
    <location>
        <begin position="673"/>
        <end position="685"/>
    </location>
</feature>
<feature type="compositionally biased region" description="Polar residues" evidence="1">
    <location>
        <begin position="257"/>
        <end position="294"/>
    </location>
</feature>
<feature type="compositionally biased region" description="Low complexity" evidence="1">
    <location>
        <begin position="312"/>
        <end position="327"/>
    </location>
</feature>
<feature type="compositionally biased region" description="Low complexity" evidence="1">
    <location>
        <begin position="538"/>
        <end position="555"/>
    </location>
</feature>
<keyword evidence="3" id="KW-1185">Reference proteome</keyword>
<feature type="region of interest" description="Disordered" evidence="1">
    <location>
        <begin position="248"/>
        <end position="846"/>
    </location>
</feature>
<name>A0A9P5PTC5_9AGAR</name>
<gene>
    <name evidence="2" type="ORF">BDP27DRAFT_1325140</name>
</gene>
<feature type="compositionally biased region" description="Basic and acidic residues" evidence="1">
    <location>
        <begin position="299"/>
        <end position="309"/>
    </location>
</feature>
<feature type="compositionally biased region" description="Polar residues" evidence="1">
    <location>
        <begin position="164"/>
        <end position="185"/>
    </location>
</feature>
<accession>A0A9P5PTC5</accession>
<feature type="compositionally biased region" description="Gly residues" evidence="1">
    <location>
        <begin position="814"/>
        <end position="836"/>
    </location>
</feature>
<dbReference type="Proteomes" id="UP000772434">
    <property type="component" value="Unassembled WGS sequence"/>
</dbReference>
<feature type="compositionally biased region" description="Basic and acidic residues" evidence="1">
    <location>
        <begin position="1"/>
        <end position="37"/>
    </location>
</feature>
<sequence length="864" mass="90661">MSSSDIERQAQEERERSRKEAERILREEGRTSLEDRVLAMLDATRALPPPPSRSQTMPPPSSSPTPSSSSTSTSWWSAAKNKLTPTKDLTPAQQVILDVKRTEKEREKAEKEYLKKSNKGSMPPRDPTEEWPAVGETKYTDPAFLNLTPNPSPGRIPAPGKGSPSFTAPNLTPSPNRNRTSNNAAGGSPGVEQPPIYAQFNAQGGLDVHLTLVTIAKRFEKLEKWTVGHVRALEERMGDVERWLVDKEEREQHKANDVSSVNTAETTATEGDSHPKTQGNDRLQSLQNEVSELTSRIGELGKEMAEMRRAQAKLSSATSTNSAARTTVVNEPDSSHLAHRSSFADIEPGYGSATGTAPDADWPNVPLNPPHKRVPSVRESTSPPLLRSLSRQTTGGRLPYPTGDYAAAPPTSSSDSAIAGIGGSMGGLGMGATSGTFSPPTSPPGSLNTRTPTTRSVVSGPSGLTSSTSAPNMNTSTSTSTSSTYSTQYPNYSTASFSSVSSISPSPSPLPRHSHSLDHPSPSTSPSPAPRGGNRLNAAASSSSISSTKGASSGSRVLPPIPPSSSSPSGNGRKRYTVALGTPITRASAILETDSSFVNGNGGADDSGSGLPASSHSLHSSIGRAFFSSSPVSQGRGGDDDDDEEGGQHGKRDEDDKDQEATSLAGDETIGKSSSRSLSASLSSAFNDSGNDRVRDNDKGKDKGKDKEFTPTHSRIRAQSAYGLSSIVRPSQSQQSLQSPGHTTYGSGSPRSPNTHTNDSTTDRNVGGGGSVAPLRPRVRSQSTSPHPSSAYSNSTSTSTSTSSKFIDPLVARHGGGSRDGYGGGNNRNAGTGGGNAKLAMPRPLSGKIPIGQLVKFFDGDAKK</sequence>